<comment type="caution">
    <text evidence="2">The sequence shown here is derived from an EMBL/GenBank/DDBJ whole genome shotgun (WGS) entry which is preliminary data.</text>
</comment>
<gene>
    <name evidence="2" type="ORF">S06H3_37787</name>
</gene>
<dbReference type="EMBL" id="BARV01022985">
    <property type="protein sequence ID" value="GAI26253.1"/>
    <property type="molecule type" value="Genomic_DNA"/>
</dbReference>
<keyword evidence="1" id="KW-0812">Transmembrane</keyword>
<dbReference type="AlphaFoldDB" id="X1M4H6"/>
<name>X1M4H6_9ZZZZ</name>
<reference evidence="2" key="1">
    <citation type="journal article" date="2014" name="Front. Microbiol.">
        <title>High frequency of phylogenetically diverse reductive dehalogenase-homologous genes in deep subseafloor sedimentary metagenomes.</title>
        <authorList>
            <person name="Kawai M."/>
            <person name="Futagami T."/>
            <person name="Toyoda A."/>
            <person name="Takaki Y."/>
            <person name="Nishi S."/>
            <person name="Hori S."/>
            <person name="Arai W."/>
            <person name="Tsubouchi T."/>
            <person name="Morono Y."/>
            <person name="Uchiyama I."/>
            <person name="Ito T."/>
            <person name="Fujiyama A."/>
            <person name="Inagaki F."/>
            <person name="Takami H."/>
        </authorList>
    </citation>
    <scope>NUCLEOTIDE SEQUENCE</scope>
    <source>
        <strain evidence="2">Expedition CK06-06</strain>
    </source>
</reference>
<evidence type="ECO:0000256" key="1">
    <source>
        <dbReference type="SAM" id="Phobius"/>
    </source>
</evidence>
<evidence type="ECO:0000313" key="2">
    <source>
        <dbReference type="EMBL" id="GAI26253.1"/>
    </source>
</evidence>
<organism evidence="2">
    <name type="scientific">marine sediment metagenome</name>
    <dbReference type="NCBI Taxonomy" id="412755"/>
    <lineage>
        <taxon>unclassified sequences</taxon>
        <taxon>metagenomes</taxon>
        <taxon>ecological metagenomes</taxon>
    </lineage>
</organism>
<keyword evidence="1" id="KW-1133">Transmembrane helix</keyword>
<feature type="non-terminal residue" evidence="2">
    <location>
        <position position="40"/>
    </location>
</feature>
<feature type="transmembrane region" description="Helical" evidence="1">
    <location>
        <begin position="14"/>
        <end position="39"/>
    </location>
</feature>
<proteinExistence type="predicted"/>
<keyword evidence="1" id="KW-0472">Membrane</keyword>
<protein>
    <submittedName>
        <fullName evidence="2">Uncharacterized protein</fullName>
    </submittedName>
</protein>
<accession>X1M4H6</accession>
<sequence length="40" mass="4545">MAWTWFHRLGSPPYIYGLAVRLTPWFAWSAALCILAGTYG</sequence>